<reference evidence="1 2" key="1">
    <citation type="submission" date="2019-03" db="EMBL/GenBank/DDBJ databases">
        <title>First draft genome of Liparis tanakae, snailfish: a comprehensive survey of snailfish specific genes.</title>
        <authorList>
            <person name="Kim W."/>
            <person name="Song I."/>
            <person name="Jeong J.-H."/>
            <person name="Kim D."/>
            <person name="Kim S."/>
            <person name="Ryu S."/>
            <person name="Song J.Y."/>
            <person name="Lee S.K."/>
        </authorList>
    </citation>
    <scope>NUCLEOTIDE SEQUENCE [LARGE SCALE GENOMIC DNA]</scope>
    <source>
        <tissue evidence="1">Muscle</tissue>
    </source>
</reference>
<proteinExistence type="predicted"/>
<evidence type="ECO:0000313" key="2">
    <source>
        <dbReference type="Proteomes" id="UP000314294"/>
    </source>
</evidence>
<organism evidence="1 2">
    <name type="scientific">Liparis tanakae</name>
    <name type="common">Tanaka's snailfish</name>
    <dbReference type="NCBI Taxonomy" id="230148"/>
    <lineage>
        <taxon>Eukaryota</taxon>
        <taxon>Metazoa</taxon>
        <taxon>Chordata</taxon>
        <taxon>Craniata</taxon>
        <taxon>Vertebrata</taxon>
        <taxon>Euteleostomi</taxon>
        <taxon>Actinopterygii</taxon>
        <taxon>Neopterygii</taxon>
        <taxon>Teleostei</taxon>
        <taxon>Neoteleostei</taxon>
        <taxon>Acanthomorphata</taxon>
        <taxon>Eupercaria</taxon>
        <taxon>Perciformes</taxon>
        <taxon>Cottioidei</taxon>
        <taxon>Cottales</taxon>
        <taxon>Liparidae</taxon>
        <taxon>Liparis</taxon>
    </lineage>
</organism>
<sequence length="137" mass="15197">MQNSERTGYWRRFQIPHIWNTPVADNVPAGDASRYLDLTVICNHHHVLHLQQLHDAQLALRHREGVLKVTAGVVGVETAVVEKGVEGQAVPPTGGEVLNVDAVVTRSFPLTPDQQRLLRRAVSDTATSRLRRRGGNK</sequence>
<comment type="caution">
    <text evidence="1">The sequence shown here is derived from an EMBL/GenBank/DDBJ whole genome shotgun (WGS) entry which is preliminary data.</text>
</comment>
<accession>A0A4Z2G2U5</accession>
<dbReference type="EMBL" id="SRLO01000734">
    <property type="protein sequence ID" value="TNN47601.1"/>
    <property type="molecule type" value="Genomic_DNA"/>
</dbReference>
<name>A0A4Z2G2U5_9TELE</name>
<protein>
    <submittedName>
        <fullName evidence="1">Uncharacterized protein</fullName>
    </submittedName>
</protein>
<keyword evidence="2" id="KW-1185">Reference proteome</keyword>
<gene>
    <name evidence="1" type="ORF">EYF80_042204</name>
</gene>
<dbReference type="AlphaFoldDB" id="A0A4Z2G2U5"/>
<evidence type="ECO:0000313" key="1">
    <source>
        <dbReference type="EMBL" id="TNN47601.1"/>
    </source>
</evidence>
<dbReference type="Proteomes" id="UP000314294">
    <property type="component" value="Unassembled WGS sequence"/>
</dbReference>